<dbReference type="Gene3D" id="3.40.50.360">
    <property type="match status" value="1"/>
</dbReference>
<name>A0ABQ4JHD8_9ACTN</name>
<dbReference type="Proteomes" id="UP000653076">
    <property type="component" value="Unassembled WGS sequence"/>
</dbReference>
<feature type="domain" description="Flavodoxin-like" evidence="2">
    <location>
        <begin position="6"/>
        <end position="190"/>
    </location>
</feature>
<sequence length="202" mass="21250">MEPVNTAIIYYSATGTVHALAQAAAEGAEKAGARVRLRRAAETAPPEAISARPEWTRHRQETADVAEASLDDLAWADAVLFGTPTRFGNPASQLRAFIDTTGGLWFHGKLADKVYSAFTASNTAHGGQESTLLALGNTFYHWGGIIVPPGYTDPVQFQSGNPYGTSHVAGDGPPGEVALQAARHQARRVVDTAAALKAGRAA</sequence>
<organism evidence="3 4">
    <name type="scientific">Micromonospora qiuiae</name>
    <dbReference type="NCBI Taxonomy" id="502268"/>
    <lineage>
        <taxon>Bacteria</taxon>
        <taxon>Bacillati</taxon>
        <taxon>Actinomycetota</taxon>
        <taxon>Actinomycetes</taxon>
        <taxon>Micromonosporales</taxon>
        <taxon>Micromonosporaceae</taxon>
        <taxon>Micromonospora</taxon>
    </lineage>
</organism>
<evidence type="ECO:0000313" key="3">
    <source>
        <dbReference type="EMBL" id="GIJ30028.1"/>
    </source>
</evidence>
<dbReference type="NCBIfam" id="NF002999">
    <property type="entry name" value="PRK03767.1"/>
    <property type="match status" value="1"/>
</dbReference>
<evidence type="ECO:0000313" key="4">
    <source>
        <dbReference type="Proteomes" id="UP000653076"/>
    </source>
</evidence>
<dbReference type="PROSITE" id="PS50902">
    <property type="entry name" value="FLAVODOXIN_LIKE"/>
    <property type="match status" value="1"/>
</dbReference>
<dbReference type="InterPro" id="IPR010089">
    <property type="entry name" value="Flavoprotein_WrbA-like"/>
</dbReference>
<protein>
    <submittedName>
        <fullName evidence="3">NAD(P)H:quinone oxidoreductase type IV</fullName>
    </submittedName>
</protein>
<comment type="similarity">
    <text evidence="1">Belongs to the WrbA family.</text>
</comment>
<comment type="caution">
    <text evidence="3">The sequence shown here is derived from an EMBL/GenBank/DDBJ whole genome shotgun (WGS) entry which is preliminary data.</text>
</comment>
<dbReference type="Pfam" id="PF03358">
    <property type="entry name" value="FMN_red"/>
    <property type="match status" value="1"/>
</dbReference>
<evidence type="ECO:0000259" key="2">
    <source>
        <dbReference type="PROSITE" id="PS50902"/>
    </source>
</evidence>
<dbReference type="InterPro" id="IPR029039">
    <property type="entry name" value="Flavoprotein-like_sf"/>
</dbReference>
<dbReference type="NCBIfam" id="TIGR01755">
    <property type="entry name" value="flav_wrbA"/>
    <property type="match status" value="1"/>
</dbReference>
<reference evidence="3 4" key="1">
    <citation type="submission" date="2021-01" db="EMBL/GenBank/DDBJ databases">
        <title>Whole genome shotgun sequence of Verrucosispora qiuiae NBRC 106684.</title>
        <authorList>
            <person name="Komaki H."/>
            <person name="Tamura T."/>
        </authorList>
    </citation>
    <scope>NUCLEOTIDE SEQUENCE [LARGE SCALE GENOMIC DNA]</scope>
    <source>
        <strain evidence="3 4">NBRC 106684</strain>
    </source>
</reference>
<evidence type="ECO:0000256" key="1">
    <source>
        <dbReference type="ARBA" id="ARBA00006961"/>
    </source>
</evidence>
<dbReference type="PANTHER" id="PTHR30546:SF23">
    <property type="entry name" value="FLAVOPROTEIN-LIKE PROTEIN YCP4-RELATED"/>
    <property type="match status" value="1"/>
</dbReference>
<dbReference type="InterPro" id="IPR008254">
    <property type="entry name" value="Flavodoxin/NO_synth"/>
</dbReference>
<dbReference type="InterPro" id="IPR005025">
    <property type="entry name" value="FMN_Rdtase-like_dom"/>
</dbReference>
<dbReference type="SUPFAM" id="SSF52218">
    <property type="entry name" value="Flavoproteins"/>
    <property type="match status" value="1"/>
</dbReference>
<proteinExistence type="inferred from homology"/>
<dbReference type="PANTHER" id="PTHR30546">
    <property type="entry name" value="FLAVODOXIN-RELATED PROTEIN WRBA-RELATED"/>
    <property type="match status" value="1"/>
</dbReference>
<dbReference type="EMBL" id="BOPC01000093">
    <property type="protein sequence ID" value="GIJ30028.1"/>
    <property type="molecule type" value="Genomic_DNA"/>
</dbReference>
<keyword evidence="4" id="KW-1185">Reference proteome</keyword>
<gene>
    <name evidence="3" type="primary">wrbA_2</name>
    <name evidence="3" type="ORF">Vqi01_51900</name>
</gene>
<accession>A0ABQ4JHD8</accession>